<accession>A0A147DUC0</accession>
<protein>
    <submittedName>
        <fullName evidence="7">Membrane protein</fullName>
    </submittedName>
</protein>
<evidence type="ECO:0000256" key="1">
    <source>
        <dbReference type="ARBA" id="ARBA00004167"/>
    </source>
</evidence>
<dbReference type="SUPFAM" id="SSF140478">
    <property type="entry name" value="LemA-like"/>
    <property type="match status" value="1"/>
</dbReference>
<dbReference type="InterPro" id="IPR007156">
    <property type="entry name" value="MamQ_LemA"/>
</dbReference>
<dbReference type="PANTHER" id="PTHR34478">
    <property type="entry name" value="PROTEIN LEMA"/>
    <property type="match status" value="1"/>
</dbReference>
<sequence length="193" mass="21139">MDTGLVTTLIVVGVVVVLLVVIGIYLWVTYNSLVTLKLRVDEAWSDITVQLKRRADLIPTIVDTVKGYAAHEKAVFESVTRARAETLGAGDASTASVAEGHMQKALKSVFAVAEGYPQLQSSQNFLQLQSELVDTEDKIQAARRFYNGGVRELNTKIRVFPNSTFAKSKGFTEASFFETAEPAAIAEPPRVQF</sequence>
<dbReference type="STRING" id="465820.NS263_04415"/>
<evidence type="ECO:0000313" key="7">
    <source>
        <dbReference type="EMBL" id="KTR54123.1"/>
    </source>
</evidence>
<evidence type="ECO:0000256" key="5">
    <source>
        <dbReference type="ARBA" id="ARBA00023136"/>
    </source>
</evidence>
<evidence type="ECO:0000256" key="2">
    <source>
        <dbReference type="ARBA" id="ARBA00008854"/>
    </source>
</evidence>
<keyword evidence="3 6" id="KW-0812">Transmembrane</keyword>
<evidence type="ECO:0000313" key="8">
    <source>
        <dbReference type="Proteomes" id="UP000072763"/>
    </source>
</evidence>
<dbReference type="InterPro" id="IPR023353">
    <property type="entry name" value="LemA-like_dom_sf"/>
</dbReference>
<name>A0A147DUC0_9MICO</name>
<reference evidence="7 8" key="1">
    <citation type="journal article" date="2016" name="Front. Microbiol.">
        <title>Genomic Resource of Rice Seed Associated Bacteria.</title>
        <authorList>
            <person name="Midha S."/>
            <person name="Bansal K."/>
            <person name="Sharma S."/>
            <person name="Kumar N."/>
            <person name="Patil P.P."/>
            <person name="Chaudhry V."/>
            <person name="Patil P.B."/>
        </authorList>
    </citation>
    <scope>NUCLEOTIDE SEQUENCE [LARGE SCALE GENOMIC DNA]</scope>
    <source>
        <strain evidence="7 8">NS359</strain>
    </source>
</reference>
<gene>
    <name evidence="7" type="ORF">NS359_00880</name>
</gene>
<evidence type="ECO:0000256" key="6">
    <source>
        <dbReference type="SAM" id="Phobius"/>
    </source>
</evidence>
<comment type="subcellular location">
    <subcellularLocation>
        <location evidence="1">Membrane</location>
        <topology evidence="1">Single-pass membrane protein</topology>
    </subcellularLocation>
</comment>
<evidence type="ECO:0000256" key="4">
    <source>
        <dbReference type="ARBA" id="ARBA00022989"/>
    </source>
</evidence>
<keyword evidence="4 6" id="KW-1133">Transmembrane helix</keyword>
<dbReference type="Gene3D" id="1.20.1440.20">
    <property type="entry name" value="LemA-like domain"/>
    <property type="match status" value="1"/>
</dbReference>
<dbReference type="Proteomes" id="UP000072763">
    <property type="component" value="Unassembled WGS sequence"/>
</dbReference>
<dbReference type="Pfam" id="PF04011">
    <property type="entry name" value="LemA"/>
    <property type="match status" value="1"/>
</dbReference>
<dbReference type="GO" id="GO:0016020">
    <property type="term" value="C:membrane"/>
    <property type="evidence" value="ECO:0007669"/>
    <property type="project" value="UniProtKB-SubCell"/>
</dbReference>
<dbReference type="PANTHER" id="PTHR34478:SF2">
    <property type="entry name" value="MEMBRANE PROTEIN"/>
    <property type="match status" value="1"/>
</dbReference>
<feature type="transmembrane region" description="Helical" evidence="6">
    <location>
        <begin position="6"/>
        <end position="28"/>
    </location>
</feature>
<comment type="caution">
    <text evidence="7">The sequence shown here is derived from an EMBL/GenBank/DDBJ whole genome shotgun (WGS) entry which is preliminary data.</text>
</comment>
<dbReference type="EMBL" id="LDRC01000006">
    <property type="protein sequence ID" value="KTR54123.1"/>
    <property type="molecule type" value="Genomic_DNA"/>
</dbReference>
<dbReference type="AlphaFoldDB" id="A0A147DUC0"/>
<dbReference type="RefSeq" id="WP_058748612.1">
    <property type="nucleotide sequence ID" value="NZ_LDRC01000006.1"/>
</dbReference>
<organism evidence="7 8">
    <name type="scientific">Curtobacterium oceanosedimentum</name>
    <dbReference type="NCBI Taxonomy" id="465820"/>
    <lineage>
        <taxon>Bacteria</taxon>
        <taxon>Bacillati</taxon>
        <taxon>Actinomycetota</taxon>
        <taxon>Actinomycetes</taxon>
        <taxon>Micrococcales</taxon>
        <taxon>Microbacteriaceae</taxon>
        <taxon>Curtobacterium</taxon>
    </lineage>
</organism>
<dbReference type="OrthoDB" id="9804152at2"/>
<evidence type="ECO:0000256" key="3">
    <source>
        <dbReference type="ARBA" id="ARBA00022692"/>
    </source>
</evidence>
<keyword evidence="5 6" id="KW-0472">Membrane</keyword>
<comment type="similarity">
    <text evidence="2">Belongs to the LemA family.</text>
</comment>
<proteinExistence type="inferred from homology"/>
<dbReference type="PATRIC" id="fig|465820.4.peg.2542"/>